<dbReference type="InterPro" id="IPR052192">
    <property type="entry name" value="Insect_Ionotropic_Sensory_Rcpt"/>
</dbReference>
<name>A0A9P0DV97_PHACE</name>
<comment type="subcellular location">
    <subcellularLocation>
        <location evidence="1">Cell membrane</location>
        <topology evidence="1">Multi-pass membrane protein</topology>
    </subcellularLocation>
</comment>
<accession>A0A9P0DV97</accession>
<evidence type="ECO:0000256" key="3">
    <source>
        <dbReference type="ARBA" id="ARBA00022692"/>
    </source>
</evidence>
<reference evidence="11" key="1">
    <citation type="submission" date="2022-01" db="EMBL/GenBank/DDBJ databases">
        <authorList>
            <person name="King R."/>
        </authorList>
    </citation>
    <scope>NUCLEOTIDE SEQUENCE</scope>
</reference>
<dbReference type="PANTHER" id="PTHR42643:SF30">
    <property type="entry name" value="IONOTROPIC RECEPTOR 40A-RELATED"/>
    <property type="match status" value="1"/>
</dbReference>
<dbReference type="SUPFAM" id="SSF53850">
    <property type="entry name" value="Periplasmic binding protein-like II"/>
    <property type="match status" value="1"/>
</dbReference>
<feature type="region of interest" description="Disordered" evidence="8">
    <location>
        <begin position="112"/>
        <end position="139"/>
    </location>
</feature>
<dbReference type="Proteomes" id="UP001153737">
    <property type="component" value="Chromosome 4"/>
</dbReference>
<feature type="compositionally biased region" description="Basic and acidic residues" evidence="8">
    <location>
        <begin position="112"/>
        <end position="123"/>
    </location>
</feature>
<dbReference type="GO" id="GO:0003676">
    <property type="term" value="F:nucleic acid binding"/>
    <property type="evidence" value="ECO:0007669"/>
    <property type="project" value="InterPro"/>
</dbReference>
<dbReference type="InterPro" id="IPR012337">
    <property type="entry name" value="RNaseH-like_sf"/>
</dbReference>
<feature type="transmembrane region" description="Helical" evidence="9">
    <location>
        <begin position="527"/>
        <end position="547"/>
    </location>
</feature>
<dbReference type="GO" id="GO:0004523">
    <property type="term" value="F:RNA-DNA hybrid ribonuclease activity"/>
    <property type="evidence" value="ECO:0007669"/>
    <property type="project" value="InterPro"/>
</dbReference>
<evidence type="ECO:0000256" key="8">
    <source>
        <dbReference type="SAM" id="MobiDB-lite"/>
    </source>
</evidence>
<dbReference type="PANTHER" id="PTHR42643">
    <property type="entry name" value="IONOTROPIC RECEPTOR 20A-RELATED"/>
    <property type="match status" value="1"/>
</dbReference>
<dbReference type="Gene3D" id="3.30.420.10">
    <property type="entry name" value="Ribonuclease H-like superfamily/Ribonuclease H"/>
    <property type="match status" value="1"/>
</dbReference>
<dbReference type="GO" id="GO:0005886">
    <property type="term" value="C:plasma membrane"/>
    <property type="evidence" value="ECO:0007669"/>
    <property type="project" value="UniProtKB-SubCell"/>
</dbReference>
<dbReference type="Gene3D" id="3.40.190.10">
    <property type="entry name" value="Periplasmic binding protein-like II"/>
    <property type="match status" value="2"/>
</dbReference>
<keyword evidence="4 9" id="KW-1133">Transmembrane helix</keyword>
<evidence type="ECO:0000256" key="4">
    <source>
        <dbReference type="ARBA" id="ARBA00022989"/>
    </source>
</evidence>
<evidence type="ECO:0000256" key="7">
    <source>
        <dbReference type="ARBA" id="ARBA00023180"/>
    </source>
</evidence>
<dbReference type="EMBL" id="OU896710">
    <property type="protein sequence ID" value="CAH1164647.1"/>
    <property type="molecule type" value="Genomic_DNA"/>
</dbReference>
<dbReference type="AlphaFoldDB" id="A0A9P0DV97"/>
<proteinExistence type="predicted"/>
<feature type="region of interest" description="Disordered" evidence="8">
    <location>
        <begin position="493"/>
        <end position="513"/>
    </location>
</feature>
<evidence type="ECO:0000256" key="5">
    <source>
        <dbReference type="ARBA" id="ARBA00023136"/>
    </source>
</evidence>
<evidence type="ECO:0000256" key="9">
    <source>
        <dbReference type="SAM" id="Phobius"/>
    </source>
</evidence>
<keyword evidence="6" id="KW-0675">Receptor</keyword>
<keyword evidence="2" id="KW-1003">Cell membrane</keyword>
<keyword evidence="5 9" id="KW-0472">Membrane</keyword>
<feature type="compositionally biased region" description="Basic and acidic residues" evidence="8">
    <location>
        <begin position="493"/>
        <end position="504"/>
    </location>
</feature>
<organism evidence="11 12">
    <name type="scientific">Phaedon cochleariae</name>
    <name type="common">Mustard beetle</name>
    <dbReference type="NCBI Taxonomy" id="80249"/>
    <lineage>
        <taxon>Eukaryota</taxon>
        <taxon>Metazoa</taxon>
        <taxon>Ecdysozoa</taxon>
        <taxon>Arthropoda</taxon>
        <taxon>Hexapoda</taxon>
        <taxon>Insecta</taxon>
        <taxon>Pterygota</taxon>
        <taxon>Neoptera</taxon>
        <taxon>Endopterygota</taxon>
        <taxon>Coleoptera</taxon>
        <taxon>Polyphaga</taxon>
        <taxon>Cucujiformia</taxon>
        <taxon>Chrysomeloidea</taxon>
        <taxon>Chrysomelidae</taxon>
        <taxon>Chrysomelinae</taxon>
        <taxon>Chrysomelini</taxon>
        <taxon>Phaedon</taxon>
    </lineage>
</organism>
<feature type="domain" description="RNase H type-1" evidence="10">
    <location>
        <begin position="68"/>
        <end position="122"/>
    </location>
</feature>
<keyword evidence="12" id="KW-1185">Reference proteome</keyword>
<keyword evidence="7" id="KW-0325">Glycoprotein</keyword>
<evidence type="ECO:0000313" key="11">
    <source>
        <dbReference type="EMBL" id="CAH1164647.1"/>
    </source>
</evidence>
<reference evidence="11" key="2">
    <citation type="submission" date="2022-10" db="EMBL/GenBank/DDBJ databases">
        <authorList>
            <consortium name="ENA_rothamsted_submissions"/>
            <consortium name="culmorum"/>
            <person name="King R."/>
        </authorList>
    </citation>
    <scope>NUCLEOTIDE SEQUENCE</scope>
</reference>
<sequence>MDVFKGMVTPDKLMLGTEADLVLGDVGLTYERSNFVEFSFITLADSGAFVTHAPSGLNEALALLRPFQWQAIESQEVTSRLEDCKRKLRTLADQDCVKLIWVPGHQGIAGNEKADELSRRGSDNEPDTDSETYSTRGTPTLSYGGLDPYNHVRSIAKAALQKLGFLLRAKSYFTPQQLLMIYKAQIRPVLEYCSHIWGSAPKHTLMLLDSIQRRAIRLVGDATLTHSLTSLEHRRKVGDLSLFYRYFHGKCSSEISAIIPSLAIPIRRTRQAQSAHPFVVYLERCRTALYQDSFTHRTARLWNSLPVEQIDSLVNFPFKVDTSQEKLQIWQLTTINNEKAIHNLYHLEDAMKTRDVKLFVEQHSSSYGLLENGTGIYARLWDLMENRQNGNFLVKSVEEGVKLVRDARNIAVMAGRETLFFDIQRFGVSNFHLSEKLNTAYSAIALQLGCPYTEEINKILMSIFEAGIITKMTENEYEKLGKQKELTSDIAENIEKETSKETRRPLAGNEENEKSKPINLKMLQGSFYLLCFGNAFSGLILFGEIMIHKHHIQYNSKKKRFKTIRRLLKQIRVKCNRMRSAARRFHRNLMHDAFVSTLEYIE</sequence>
<gene>
    <name evidence="11" type="ORF">PHAECO_LOCUS8556</name>
</gene>
<protein>
    <recommendedName>
        <fullName evidence="10">RNase H type-1 domain-containing protein</fullName>
    </recommendedName>
</protein>
<evidence type="ECO:0000259" key="10">
    <source>
        <dbReference type="Pfam" id="PF00075"/>
    </source>
</evidence>
<evidence type="ECO:0000313" key="12">
    <source>
        <dbReference type="Proteomes" id="UP001153737"/>
    </source>
</evidence>
<dbReference type="SUPFAM" id="SSF53098">
    <property type="entry name" value="Ribonuclease H-like"/>
    <property type="match status" value="1"/>
</dbReference>
<dbReference type="InterPro" id="IPR002156">
    <property type="entry name" value="RNaseH_domain"/>
</dbReference>
<dbReference type="InterPro" id="IPR036397">
    <property type="entry name" value="RNaseH_sf"/>
</dbReference>
<evidence type="ECO:0000256" key="6">
    <source>
        <dbReference type="ARBA" id="ARBA00023170"/>
    </source>
</evidence>
<evidence type="ECO:0000256" key="2">
    <source>
        <dbReference type="ARBA" id="ARBA00022475"/>
    </source>
</evidence>
<dbReference type="OrthoDB" id="5984008at2759"/>
<keyword evidence="3 9" id="KW-0812">Transmembrane</keyword>
<evidence type="ECO:0000256" key="1">
    <source>
        <dbReference type="ARBA" id="ARBA00004651"/>
    </source>
</evidence>
<dbReference type="Pfam" id="PF00075">
    <property type="entry name" value="RNase_H"/>
    <property type="match status" value="1"/>
</dbReference>